<proteinExistence type="predicted"/>
<sequence length="514" mass="55540">MAQILKIESLQSEKGTPVSFGLPSPSPSPSPSSSVLLPPTPEPTPQPISEQDPLPEKTTNTTTLSTPPLSTTTSIAIIGGGIIGLITALGLIHRGLNVTVYERASKLTETSAGFSFNAVAREAMEFISPRVREALRSVAAPNEYPFIRYFDGYTSQKEGGGGEEEPLWQIPADRPDYHGCLRAAFLEALGKEIPEGVLRFGMGLEGYEEVDSEEGEKVRLRFAGGEVVDVDAVIGCDGIKSRTRQIMIGEDDPAALPGFTHMVAYRAVIPLEAVVAAMGEDKGYSHCLHVGPGAYTVTYPIANNTLSNIILFCKTSTPWSDTDRLLATCHRSTAQTAVSAWKPDVRGVVDLLPETPTKWAIFDMSAHPAKTYTKGRVCIAGDAAHSSTPFLASGAAMGVEDAAVLAATLETALGRPSTGTAGEKTAAITAAFRTFSALRLERSQMVVRYSREVGEMCMWQDEEVGRDPKRCFEEIWRRYCDVWEFDVQDMVDGARKECRRLLEGGECAKTPGIV</sequence>
<organism evidence="6 7">
    <name type="scientific">Aspergillus keveii</name>
    <dbReference type="NCBI Taxonomy" id="714993"/>
    <lineage>
        <taxon>Eukaryota</taxon>
        <taxon>Fungi</taxon>
        <taxon>Dikarya</taxon>
        <taxon>Ascomycota</taxon>
        <taxon>Pezizomycotina</taxon>
        <taxon>Eurotiomycetes</taxon>
        <taxon>Eurotiomycetidae</taxon>
        <taxon>Eurotiales</taxon>
        <taxon>Aspergillaceae</taxon>
        <taxon>Aspergillus</taxon>
        <taxon>Aspergillus subgen. Nidulantes</taxon>
    </lineage>
</organism>
<feature type="region of interest" description="Disordered" evidence="4">
    <location>
        <begin position="1"/>
        <end position="70"/>
    </location>
</feature>
<dbReference type="PRINTS" id="PR00420">
    <property type="entry name" value="RNGMNOXGNASE"/>
</dbReference>
<name>A0ABR4FR91_9EURO</name>
<reference evidence="6 7" key="1">
    <citation type="submission" date="2024-07" db="EMBL/GenBank/DDBJ databases">
        <title>Section-level genome sequencing and comparative genomics of Aspergillus sections Usti and Cavernicolus.</title>
        <authorList>
            <consortium name="Lawrence Berkeley National Laboratory"/>
            <person name="Nybo J.L."/>
            <person name="Vesth T.C."/>
            <person name="Theobald S."/>
            <person name="Frisvad J.C."/>
            <person name="Larsen T.O."/>
            <person name="Kjaerboelling I."/>
            <person name="Rothschild-Mancinelli K."/>
            <person name="Lyhne E.K."/>
            <person name="Kogle M.E."/>
            <person name="Barry K."/>
            <person name="Clum A."/>
            <person name="Na H."/>
            <person name="Ledsgaard L."/>
            <person name="Lin J."/>
            <person name="Lipzen A."/>
            <person name="Kuo A."/>
            <person name="Riley R."/>
            <person name="Mondo S."/>
            <person name="Labutti K."/>
            <person name="Haridas S."/>
            <person name="Pangalinan J."/>
            <person name="Salamov A.A."/>
            <person name="Simmons B.A."/>
            <person name="Magnuson J.K."/>
            <person name="Chen J."/>
            <person name="Drula E."/>
            <person name="Henrissat B."/>
            <person name="Wiebenga A."/>
            <person name="Lubbers R.J."/>
            <person name="Gomes A.C."/>
            <person name="Makela M.R."/>
            <person name="Stajich J."/>
            <person name="Grigoriev I.V."/>
            <person name="Mortensen U.H."/>
            <person name="De Vries R.P."/>
            <person name="Baker S.E."/>
            <person name="Andersen M.R."/>
        </authorList>
    </citation>
    <scope>NUCLEOTIDE SEQUENCE [LARGE SCALE GENOMIC DNA]</scope>
    <source>
        <strain evidence="6 7">CBS 209.92</strain>
    </source>
</reference>
<evidence type="ECO:0000256" key="1">
    <source>
        <dbReference type="ARBA" id="ARBA00022630"/>
    </source>
</evidence>
<dbReference type="SUPFAM" id="SSF51905">
    <property type="entry name" value="FAD/NAD(P)-binding domain"/>
    <property type="match status" value="1"/>
</dbReference>
<dbReference type="Proteomes" id="UP001610563">
    <property type="component" value="Unassembled WGS sequence"/>
</dbReference>
<keyword evidence="7" id="KW-1185">Reference proteome</keyword>
<keyword evidence="1" id="KW-0285">Flavoprotein</keyword>
<feature type="compositionally biased region" description="Low complexity" evidence="4">
    <location>
        <begin position="47"/>
        <end position="70"/>
    </location>
</feature>
<feature type="domain" description="FAD-binding" evidence="5">
    <location>
        <begin position="73"/>
        <end position="413"/>
    </location>
</feature>
<dbReference type="EMBL" id="JBFTWV010000134">
    <property type="protein sequence ID" value="KAL2785771.1"/>
    <property type="molecule type" value="Genomic_DNA"/>
</dbReference>
<evidence type="ECO:0000259" key="5">
    <source>
        <dbReference type="Pfam" id="PF01494"/>
    </source>
</evidence>
<evidence type="ECO:0000313" key="6">
    <source>
        <dbReference type="EMBL" id="KAL2785771.1"/>
    </source>
</evidence>
<evidence type="ECO:0000256" key="4">
    <source>
        <dbReference type="SAM" id="MobiDB-lite"/>
    </source>
</evidence>
<dbReference type="InterPro" id="IPR051104">
    <property type="entry name" value="FAD_monoxygenase"/>
</dbReference>
<keyword evidence="3" id="KW-0560">Oxidoreductase</keyword>
<dbReference type="PANTHER" id="PTHR46720:SF3">
    <property type="entry name" value="FAD-BINDING DOMAIN-CONTAINING PROTEIN-RELATED"/>
    <property type="match status" value="1"/>
</dbReference>
<accession>A0ABR4FR91</accession>
<dbReference type="Gene3D" id="3.50.50.60">
    <property type="entry name" value="FAD/NAD(P)-binding domain"/>
    <property type="match status" value="1"/>
</dbReference>
<comment type="caution">
    <text evidence="6">The sequence shown here is derived from an EMBL/GenBank/DDBJ whole genome shotgun (WGS) entry which is preliminary data.</text>
</comment>
<dbReference type="InterPro" id="IPR036188">
    <property type="entry name" value="FAD/NAD-bd_sf"/>
</dbReference>
<keyword evidence="2" id="KW-0274">FAD</keyword>
<evidence type="ECO:0000313" key="7">
    <source>
        <dbReference type="Proteomes" id="UP001610563"/>
    </source>
</evidence>
<evidence type="ECO:0000256" key="2">
    <source>
        <dbReference type="ARBA" id="ARBA00022827"/>
    </source>
</evidence>
<evidence type="ECO:0000256" key="3">
    <source>
        <dbReference type="ARBA" id="ARBA00023002"/>
    </source>
</evidence>
<gene>
    <name evidence="6" type="ORF">BJX66DRAFT_342750</name>
</gene>
<dbReference type="Pfam" id="PF01494">
    <property type="entry name" value="FAD_binding_3"/>
    <property type="match status" value="1"/>
</dbReference>
<dbReference type="PANTHER" id="PTHR46720">
    <property type="entry name" value="HYDROXYLASE, PUTATIVE (AFU_ORTHOLOGUE AFUA_3G01460)-RELATED"/>
    <property type="match status" value="1"/>
</dbReference>
<protein>
    <recommendedName>
        <fullName evidence="5">FAD-binding domain-containing protein</fullName>
    </recommendedName>
</protein>
<dbReference type="InterPro" id="IPR002938">
    <property type="entry name" value="FAD-bd"/>
</dbReference>